<keyword evidence="2" id="KW-1185">Reference proteome</keyword>
<reference evidence="1 2" key="1">
    <citation type="submission" date="2024-04" db="EMBL/GenBank/DDBJ databases">
        <title>Novel species of the genus Ideonella isolated from streams.</title>
        <authorList>
            <person name="Lu H."/>
        </authorList>
    </citation>
    <scope>NUCLEOTIDE SEQUENCE [LARGE SCALE GENOMIC DNA]</scope>
    <source>
        <strain evidence="1 2">DXS29W</strain>
    </source>
</reference>
<name>A0ABU9BQN2_9BURK</name>
<comment type="caution">
    <text evidence="1">The sequence shown here is derived from an EMBL/GenBank/DDBJ whole genome shotgun (WGS) entry which is preliminary data.</text>
</comment>
<sequence length="291" mass="33311">MLISDKVVFVELQKTGSTHIKNLLKETVGGKSDGKHNVPTPELLASGRTFLGSVRDPWGWYLSLWSYGCQQQGKLYQRLTNPKRWDRVHDKLVEVRKTQKEKMKALAAGRGEGSDKKWKPILIPDRLGVDRAKGFYYKDPGDAEAFREWLRLVCSPAARRLVEDGFSKSPIGKLGGLMTFRYFNLFVPGSEQIPPTINTLKQLRAFEAERVAVKHIVRQHTLADDLVHALDNCNIVLTDQQRAKIYEAKPTNKSVRPFPFAHYYDVESIDIVARREKFIIQRFGYERPNVA</sequence>
<evidence type="ECO:0008006" key="3">
    <source>
        <dbReference type="Google" id="ProtNLM"/>
    </source>
</evidence>
<gene>
    <name evidence="1" type="ORF">AACH06_15700</name>
</gene>
<dbReference type="RefSeq" id="WP_341426684.1">
    <property type="nucleotide sequence ID" value="NZ_JBBUTG010000009.1"/>
</dbReference>
<dbReference type="Proteomes" id="UP001371218">
    <property type="component" value="Unassembled WGS sequence"/>
</dbReference>
<evidence type="ECO:0000313" key="2">
    <source>
        <dbReference type="Proteomes" id="UP001371218"/>
    </source>
</evidence>
<evidence type="ECO:0000313" key="1">
    <source>
        <dbReference type="EMBL" id="MEK8032273.1"/>
    </source>
</evidence>
<dbReference type="EMBL" id="JBBUTG010000009">
    <property type="protein sequence ID" value="MEK8032273.1"/>
    <property type="molecule type" value="Genomic_DNA"/>
</dbReference>
<accession>A0ABU9BQN2</accession>
<organism evidence="1 2">
    <name type="scientific">Ideonella lacteola</name>
    <dbReference type="NCBI Taxonomy" id="2984193"/>
    <lineage>
        <taxon>Bacteria</taxon>
        <taxon>Pseudomonadati</taxon>
        <taxon>Pseudomonadota</taxon>
        <taxon>Betaproteobacteria</taxon>
        <taxon>Burkholderiales</taxon>
        <taxon>Sphaerotilaceae</taxon>
        <taxon>Ideonella</taxon>
    </lineage>
</organism>
<protein>
    <recommendedName>
        <fullName evidence="3">Sulfotransferase</fullName>
    </recommendedName>
</protein>
<proteinExistence type="predicted"/>